<dbReference type="GO" id="GO:0004519">
    <property type="term" value="F:endonuclease activity"/>
    <property type="evidence" value="ECO:0007669"/>
    <property type="project" value="UniProtKB-KW"/>
</dbReference>
<dbReference type="InterPro" id="IPR037146">
    <property type="entry name" value="Colicin/pyocin_DNase_dom_sf"/>
</dbReference>
<accession>A0A1P8L021</accession>
<dbReference type="Gene3D" id="3.90.540.10">
    <property type="entry name" value="Colicin/pyocin, DNase domain"/>
    <property type="match status" value="1"/>
</dbReference>
<dbReference type="PRINTS" id="PR01300">
    <property type="entry name" value="PYOCINKILLER"/>
</dbReference>
<dbReference type="InterPro" id="IPR003060">
    <property type="entry name" value="Pyocin_killer"/>
</dbReference>
<feature type="region of interest" description="Disordered" evidence="8">
    <location>
        <begin position="389"/>
        <end position="448"/>
    </location>
</feature>
<dbReference type="Pfam" id="PF06958">
    <property type="entry name" value="Pyocin_S"/>
    <property type="match status" value="1"/>
</dbReference>
<reference evidence="11" key="2">
    <citation type="journal article" date="2020" name="J. Bacteriol.">
        <title>Molecular Structure and Functional Analysis of Pyocin S8 from Pseudomonas aeruginosa Reveals the Essential Requirement of a Glutamate Residue in the H-N-H Motif for DNase Activity.</title>
        <authorList>
            <person name="Turano H."/>
            <person name="Gomes F."/>
            <person name="Domingos R.M."/>
            <person name="Degenhardt M.F.S."/>
            <person name="Oliveira C.L.P."/>
            <person name="Garratt R.C."/>
            <person name="Lincopan N."/>
            <person name="Netto L.E.S."/>
        </authorList>
    </citation>
    <scope>X-RAY CRYSTALLOGRAPHY (1.38 ANGSTROMS) OF 692-816</scope>
</reference>
<evidence type="ECO:0000256" key="3">
    <source>
        <dbReference type="ARBA" id="ARBA00022722"/>
    </source>
</evidence>
<dbReference type="EMBL" id="KY347015">
    <property type="protein sequence ID" value="APW77308.1"/>
    <property type="molecule type" value="Genomic_DNA"/>
</dbReference>
<dbReference type="PDB" id="6W0V">
    <property type="method" value="X-ray"/>
    <property type="resolution" value="1.38 A"/>
    <property type="chains" value="A=692-816"/>
</dbReference>
<dbReference type="Pfam" id="PF21431">
    <property type="entry name" value="Col-Pyo_DNase"/>
    <property type="match status" value="1"/>
</dbReference>
<organism evidence="10">
    <name type="scientific">Pseudomonas aeruginosa</name>
    <dbReference type="NCBI Taxonomy" id="287"/>
    <lineage>
        <taxon>Bacteria</taxon>
        <taxon>Pseudomonadati</taxon>
        <taxon>Pseudomonadota</taxon>
        <taxon>Gammaproteobacteria</taxon>
        <taxon>Pseudomonadales</taxon>
        <taxon>Pseudomonadaceae</taxon>
        <taxon>Pseudomonas</taxon>
    </lineage>
</organism>
<dbReference type="GO" id="GO:0019835">
    <property type="term" value="P:cytolysis"/>
    <property type="evidence" value="ECO:0007669"/>
    <property type="project" value="InterPro"/>
</dbReference>
<dbReference type="GO" id="GO:0005102">
    <property type="term" value="F:signaling receptor binding"/>
    <property type="evidence" value="ECO:0007669"/>
    <property type="project" value="InterPro"/>
</dbReference>
<dbReference type="InterPro" id="IPR003615">
    <property type="entry name" value="HNH_nuc"/>
</dbReference>
<evidence type="ECO:0000256" key="7">
    <source>
        <dbReference type="ARBA" id="ARBA00023048"/>
    </source>
</evidence>
<keyword evidence="3" id="KW-0540">Nuclease</keyword>
<evidence type="ECO:0000256" key="4">
    <source>
        <dbReference type="ARBA" id="ARBA00022759"/>
    </source>
</evidence>
<keyword evidence="4" id="KW-0255">Endonuclease</keyword>
<keyword evidence="5" id="KW-0378">Hydrolase</keyword>
<reference evidence="10" key="1">
    <citation type="submission" date="2016-12" db="EMBL/GenBank/DDBJ databases">
        <title>Transposon Tn6350 carrying new pyocin (S13) genes encoding a Pseudomonas aeruginosa bacteriocin with activity against carbapenemase-producing strains.</title>
        <authorList>
            <person name="Turano H."/>
            <person name="Gomes F."/>
            <person name="Barros-Carvalho G."/>
            <person name="Cerdeira L."/>
            <person name="Lincopan N."/>
        </authorList>
    </citation>
    <scope>NUCLEOTIDE SEQUENCE</scope>
    <source>
        <strain evidence="10">ET02</strain>
    </source>
</reference>
<evidence type="ECO:0000313" key="10">
    <source>
        <dbReference type="EMBL" id="APW77308.1"/>
    </source>
</evidence>
<dbReference type="GO" id="GO:0031640">
    <property type="term" value="P:killing of cells of another organism"/>
    <property type="evidence" value="ECO:0007669"/>
    <property type="project" value="UniProtKB-KW"/>
</dbReference>
<evidence type="ECO:0000256" key="2">
    <source>
        <dbReference type="ARBA" id="ARBA00022529"/>
    </source>
</evidence>
<keyword evidence="6" id="KW-0044">Antibiotic</keyword>
<dbReference type="InterPro" id="IPR044925">
    <property type="entry name" value="His-Me_finger_sf"/>
</dbReference>
<feature type="compositionally biased region" description="Basic and acidic residues" evidence="8">
    <location>
        <begin position="281"/>
        <end position="306"/>
    </location>
</feature>
<evidence type="ECO:0000256" key="6">
    <source>
        <dbReference type="ARBA" id="ARBA00023022"/>
    </source>
</evidence>
<proteinExistence type="evidence at protein level"/>
<dbReference type="CDD" id="cd00085">
    <property type="entry name" value="HNHc"/>
    <property type="match status" value="1"/>
</dbReference>
<keyword evidence="2" id="KW-0929">Antimicrobial</keyword>
<evidence type="ECO:0000256" key="1">
    <source>
        <dbReference type="ARBA" id="ARBA00006811"/>
    </source>
</evidence>
<evidence type="ECO:0007829" key="11">
    <source>
        <dbReference type="PDB" id="6W0V"/>
    </source>
</evidence>
<comment type="similarity">
    <text evidence="1">Belongs to the colicin/pyosin nuclease family.</text>
</comment>
<gene>
    <name evidence="10" type="primary">pys8</name>
    <name evidence="10" type="ORF">TN6350_00005</name>
</gene>
<evidence type="ECO:0000259" key="9">
    <source>
        <dbReference type="Pfam" id="PF06958"/>
    </source>
</evidence>
<evidence type="ECO:0000256" key="5">
    <source>
        <dbReference type="ARBA" id="ARBA00022801"/>
    </source>
</evidence>
<dbReference type="InterPro" id="IPR016128">
    <property type="entry name" value="Pyosin/cloacin_T_dom"/>
</dbReference>
<feature type="region of interest" description="Disordered" evidence="8">
    <location>
        <begin position="279"/>
        <end position="306"/>
    </location>
</feature>
<keyword evidence="7" id="KW-0078">Bacteriocin</keyword>
<dbReference type="GO" id="GO:0016787">
    <property type="term" value="F:hydrolase activity"/>
    <property type="evidence" value="ECO:0007669"/>
    <property type="project" value="UniProtKB-KW"/>
</dbReference>
<sequence length="822" mass="88965">MAVDYRVLPVHHSLLKGTIFNALQQTLRIPLACQAGSETDFLLRILKGNIMSDVFDLGSMTTVATDTGQYSFYTPPPPTPIPYLTYIARPGITKFDLPEGAKIKDLIKRYQYERSQVPAAIMIRGVQEEIKKSTNTALANVGSIVDGELAYLASQKKEKLNPAEATPLQMASAEKAAAVELLASKQKELADARTIANAFFGYDPLMVNYVNVMNEIYGRREDKDFSFDNWSKSYSAAQKIRLIEAEISVLNSRSSALDSKVAELTRLQRLEDAQRAAEAARQTEAERLAQEQRQAEARRQVEEARRQAEAQRKAELQRLAEAEAKRVAEAEKKRQDEINARFQAIAVSESEAKRIEEIYKRLEEQDKISTPTITTPSAVNTDSRVEDALGHTGTNVTPGGETGATGGTGRDVDTGTGQGGITARPVDVGSVSIPDRRDPTIPDQPGRDLGSLVPTFPDFPTFPSFPGVGVPVAPKPLAPAGGGAASVSRTLKTAVDLLSVARKTPGAMLGQVAAVVATMAVSSFWPKLNNGERQASFAIPVSELAPPLAVDWQAIAAAKGTVDLPYRLKTLNVDGSIQIIAVPTEPGSAAVPVRALTLDSASGTYKYTATGPGGGTILVTPDTPPGQIDPSSSTPAVPRGPLIMSGTLLIPKEPQIESYPELDQREFNDGIYVYPEDTGIPPLYIVYRDPRDEPGVATGNGQPVTGNWLAGASQGDGVPIPSQIADQLRGKEFKSWRDFREQFWVAVANDPELVKYFRKTNAKGMRDGLSPFTPKAEQAGGRDKYEIHHVVQISQGGAVYDIDNLRVMTPKMHIQVHSNKGK</sequence>
<dbReference type="SUPFAM" id="SSF54060">
    <property type="entry name" value="His-Me finger endonucleases"/>
    <property type="match status" value="1"/>
</dbReference>
<name>A0A1P8L021_PSEAI</name>
<dbReference type="SUPFAM" id="SSF69369">
    <property type="entry name" value="Cloacin translocation domain"/>
    <property type="match status" value="1"/>
</dbReference>
<protein>
    <submittedName>
        <fullName evidence="10">Pys8</fullName>
    </submittedName>
</protein>
<feature type="compositionally biased region" description="Gly residues" evidence="8">
    <location>
        <begin position="400"/>
        <end position="409"/>
    </location>
</feature>
<dbReference type="InterPro" id="IPR036302">
    <property type="entry name" value="Pyosin/cloacin_T_dom_sf"/>
</dbReference>
<dbReference type="AlphaFoldDB" id="A0A1P8L021"/>
<dbReference type="GO" id="GO:0042742">
    <property type="term" value="P:defense response to bacterium"/>
    <property type="evidence" value="ECO:0007669"/>
    <property type="project" value="UniProtKB-KW"/>
</dbReference>
<evidence type="ECO:0000256" key="8">
    <source>
        <dbReference type="SAM" id="MobiDB-lite"/>
    </source>
</evidence>
<dbReference type="SMR" id="A0A1P8L021"/>
<feature type="domain" description="Pyosin/cloacin translocation" evidence="9">
    <location>
        <begin position="552"/>
        <end position="686"/>
    </location>
</feature>
<keyword evidence="11" id="KW-0002">3D-structure</keyword>